<dbReference type="EMBL" id="BDGJ01000035">
    <property type="protein sequence ID" value="GAW91861.1"/>
    <property type="molecule type" value="Genomic_DNA"/>
</dbReference>
<accession>A0A1Z5HRA9</accession>
<keyword evidence="2" id="KW-1185">Reference proteome</keyword>
<dbReference type="AlphaFoldDB" id="A0A1Z5HRA9"/>
<evidence type="ECO:0000313" key="2">
    <source>
        <dbReference type="Proteomes" id="UP000197032"/>
    </source>
</evidence>
<sequence length="44" mass="5072">MLEQKSYLHVRQVIKNLNSFYQIVLVRATGYAFIPHTGYATRSG</sequence>
<reference evidence="2" key="1">
    <citation type="journal article" date="2017" name="Appl. Environ. Microbiol.">
        <title>Genomic analysis of Calderihabitans maritimus KKC1, a thermophilic hydrogenogenic carboxydotrophic bacterium isolated from marine sediment.</title>
        <authorList>
            <person name="Omae K."/>
            <person name="Yoneda Y."/>
            <person name="Fukuyama Y."/>
            <person name="Yoshida T."/>
            <person name="Sako Y."/>
        </authorList>
    </citation>
    <scope>NUCLEOTIDE SEQUENCE [LARGE SCALE GENOMIC DNA]</scope>
    <source>
        <strain evidence="2">KKC1</strain>
    </source>
</reference>
<proteinExistence type="predicted"/>
<evidence type="ECO:0000313" key="1">
    <source>
        <dbReference type="EMBL" id="GAW91861.1"/>
    </source>
</evidence>
<protein>
    <submittedName>
        <fullName evidence="1">Uncharacterized protein</fullName>
    </submittedName>
</protein>
<comment type="caution">
    <text evidence="1">The sequence shown here is derived from an EMBL/GenBank/DDBJ whole genome shotgun (WGS) entry which is preliminary data.</text>
</comment>
<organism evidence="1 2">
    <name type="scientific">Calderihabitans maritimus</name>
    <dbReference type="NCBI Taxonomy" id="1246530"/>
    <lineage>
        <taxon>Bacteria</taxon>
        <taxon>Bacillati</taxon>
        <taxon>Bacillota</taxon>
        <taxon>Clostridia</taxon>
        <taxon>Neomoorellales</taxon>
        <taxon>Calderihabitantaceae</taxon>
        <taxon>Calderihabitans</taxon>
    </lineage>
</organism>
<dbReference type="Proteomes" id="UP000197032">
    <property type="component" value="Unassembled WGS sequence"/>
</dbReference>
<name>A0A1Z5HRA9_9FIRM</name>
<gene>
    <name evidence="1" type="ORF">KKC1_10220</name>
</gene>